<name>A0AAN9N190_PHACN</name>
<organism evidence="1 2">
    <name type="scientific">Phaseolus coccineus</name>
    <name type="common">Scarlet runner bean</name>
    <name type="synonym">Phaseolus multiflorus</name>
    <dbReference type="NCBI Taxonomy" id="3886"/>
    <lineage>
        <taxon>Eukaryota</taxon>
        <taxon>Viridiplantae</taxon>
        <taxon>Streptophyta</taxon>
        <taxon>Embryophyta</taxon>
        <taxon>Tracheophyta</taxon>
        <taxon>Spermatophyta</taxon>
        <taxon>Magnoliopsida</taxon>
        <taxon>eudicotyledons</taxon>
        <taxon>Gunneridae</taxon>
        <taxon>Pentapetalae</taxon>
        <taxon>rosids</taxon>
        <taxon>fabids</taxon>
        <taxon>Fabales</taxon>
        <taxon>Fabaceae</taxon>
        <taxon>Papilionoideae</taxon>
        <taxon>50 kb inversion clade</taxon>
        <taxon>NPAAA clade</taxon>
        <taxon>indigoferoid/millettioid clade</taxon>
        <taxon>Phaseoleae</taxon>
        <taxon>Phaseolus</taxon>
    </lineage>
</organism>
<comment type="caution">
    <text evidence="1">The sequence shown here is derived from an EMBL/GenBank/DDBJ whole genome shotgun (WGS) entry which is preliminary data.</text>
</comment>
<evidence type="ECO:0000313" key="2">
    <source>
        <dbReference type="Proteomes" id="UP001374584"/>
    </source>
</evidence>
<dbReference type="Proteomes" id="UP001374584">
    <property type="component" value="Unassembled WGS sequence"/>
</dbReference>
<keyword evidence="2" id="KW-1185">Reference proteome</keyword>
<evidence type="ECO:0000313" key="1">
    <source>
        <dbReference type="EMBL" id="KAK7364471.1"/>
    </source>
</evidence>
<accession>A0AAN9N190</accession>
<dbReference type="EMBL" id="JAYMYR010000005">
    <property type="protein sequence ID" value="KAK7364471.1"/>
    <property type="molecule type" value="Genomic_DNA"/>
</dbReference>
<gene>
    <name evidence="1" type="ORF">VNO80_13153</name>
</gene>
<sequence>MIVYRNKLLTLSTTLQKLISKRLLLDNFKKTKMTHAIVFVTPHVPHDTSDDKGWFFLLWQTLSYSSRTKLVRMSIKVQSWRDYWMTLISSVFLETLFSSA</sequence>
<reference evidence="1 2" key="1">
    <citation type="submission" date="2024-01" db="EMBL/GenBank/DDBJ databases">
        <title>The genomes of 5 underutilized Papilionoideae crops provide insights into root nodulation and disease resistanc.</title>
        <authorList>
            <person name="Jiang F."/>
        </authorList>
    </citation>
    <scope>NUCLEOTIDE SEQUENCE [LARGE SCALE GENOMIC DNA]</scope>
    <source>
        <strain evidence="1">JINMINGXINNONG_FW02</strain>
        <tissue evidence="1">Leaves</tissue>
    </source>
</reference>
<protein>
    <submittedName>
        <fullName evidence="1">Uncharacterized protein</fullName>
    </submittedName>
</protein>
<dbReference type="AlphaFoldDB" id="A0AAN9N190"/>
<proteinExistence type="predicted"/>